<gene>
    <name evidence="2" type="ordered locus">Mzhil_0204</name>
</gene>
<feature type="domain" description="Amidohydrolase 3" evidence="1">
    <location>
        <begin position="41"/>
        <end position="506"/>
    </location>
</feature>
<reference evidence="2" key="1">
    <citation type="submission" date="2010-07" db="EMBL/GenBank/DDBJ databases">
        <title>The complete genome of Methanosalsum zhilinae DSM 4017.</title>
        <authorList>
            <consortium name="US DOE Joint Genome Institute (JGI-PGF)"/>
            <person name="Lucas S."/>
            <person name="Copeland A."/>
            <person name="Lapidus A."/>
            <person name="Glavina del Rio T."/>
            <person name="Dalin E."/>
            <person name="Tice H."/>
            <person name="Bruce D."/>
            <person name="Goodwin L."/>
            <person name="Pitluck S."/>
            <person name="Kyrpides N."/>
            <person name="Mavromatis K."/>
            <person name="Ovchinnikova G."/>
            <person name="Daligault H."/>
            <person name="Detter J.C."/>
            <person name="Han C."/>
            <person name="Tapia R."/>
            <person name="Larimer F."/>
            <person name="Land M."/>
            <person name="Hauser L."/>
            <person name="Markowitz V."/>
            <person name="Cheng J.-F."/>
            <person name="Hugenholtz P."/>
            <person name="Woyke T."/>
            <person name="Wu D."/>
            <person name="Spring S."/>
            <person name="Schueler E."/>
            <person name="Brambilla E."/>
            <person name="Klenk H.-P."/>
            <person name="Eisen J.A."/>
        </authorList>
    </citation>
    <scope>NUCLEOTIDE SEQUENCE</scope>
    <source>
        <strain evidence="2">DSM 4017</strain>
    </source>
</reference>
<dbReference type="KEGG" id="mzh:Mzhil_0204"/>
<dbReference type="NCBIfam" id="TIGR03121">
    <property type="entry name" value="one_C_dehyd_A"/>
    <property type="match status" value="1"/>
</dbReference>
<dbReference type="OrthoDB" id="8791at2157"/>
<dbReference type="Pfam" id="PF07969">
    <property type="entry name" value="Amidohydro_3"/>
    <property type="match status" value="1"/>
</dbReference>
<organism evidence="2 3">
    <name type="scientific">Methanosalsum zhilinae (strain DSM 4017 / NBRC 107636 / OCM 62 / WeN5)</name>
    <name type="common">Methanohalophilus zhilinae</name>
    <dbReference type="NCBI Taxonomy" id="679901"/>
    <lineage>
        <taxon>Archaea</taxon>
        <taxon>Methanobacteriati</taxon>
        <taxon>Methanobacteriota</taxon>
        <taxon>Stenosarchaea group</taxon>
        <taxon>Methanomicrobia</taxon>
        <taxon>Methanosarcinales</taxon>
        <taxon>Methanosarcinaceae</taxon>
        <taxon>Methanosalsum</taxon>
    </lineage>
</organism>
<name>F7XNI6_METZD</name>
<dbReference type="SUPFAM" id="SSF51556">
    <property type="entry name" value="Metallo-dependent hydrolases"/>
    <property type="match status" value="1"/>
</dbReference>
<dbReference type="PIRSF" id="PIRSF006453">
    <property type="entry name" value="FwdA"/>
    <property type="match status" value="1"/>
</dbReference>
<proteinExistence type="predicted"/>
<dbReference type="InterPro" id="IPR013108">
    <property type="entry name" value="Amidohydro_3"/>
</dbReference>
<dbReference type="SUPFAM" id="SSF51338">
    <property type="entry name" value="Composite domain of metallo-dependent hydrolases"/>
    <property type="match status" value="2"/>
</dbReference>
<evidence type="ECO:0000313" key="2">
    <source>
        <dbReference type="EMBL" id="AEH60083.1"/>
    </source>
</evidence>
<dbReference type="PANTHER" id="PTHR11647:SF1">
    <property type="entry name" value="COLLAPSIN RESPONSE MEDIATOR PROTEIN"/>
    <property type="match status" value="1"/>
</dbReference>
<dbReference type="EMBL" id="CP002101">
    <property type="protein sequence ID" value="AEH60083.1"/>
    <property type="molecule type" value="Genomic_DNA"/>
</dbReference>
<dbReference type="InterPro" id="IPR032466">
    <property type="entry name" value="Metal_Hydrolase"/>
</dbReference>
<evidence type="ECO:0000259" key="1">
    <source>
        <dbReference type="Pfam" id="PF07969"/>
    </source>
</evidence>
<dbReference type="STRING" id="679901.Mzhil_0204"/>
<dbReference type="GeneID" id="10821801"/>
<accession>F7XNI6</accession>
<dbReference type="CDD" id="cd01304">
    <property type="entry name" value="FMDH_A"/>
    <property type="match status" value="1"/>
</dbReference>
<dbReference type="RefSeq" id="WP_013897522.1">
    <property type="nucleotide sequence ID" value="NC_015676.1"/>
</dbReference>
<sequence>MSELIIKNAAVCDPVNGINCENMDLAVKDGKIVESVSSDAKVIDAGGRLTMAGAIDGHTHCAGKINVGRLMSPHDMRMNPVPGLSGLQEPTLYTRAQSGYNTPNTFALGYRYSKLGYTTLSEAAISMLSARHTHEEFESIPILDKWGLTLFGNNWHVMNYVRDQEPEKLAAYIAWGLKASRGFGIKIVNPGGGEAWGWGKNVNSVDDVVPDFDVTPRQILLGLAEANEALRLPHSVHVHCNNLGKPGNYETTIETMKLMESVKTTRDRQALHLAHLQFHSYGGNSWREFESATPQITDYINSADHLTFDMGQVIFGPAMTMTADGPLEYSNARMLHAKWSNKDVELEDGAGVVPIEYSPKSFVNAVQWAIGLELALMVEDPWKVMFTTDSPNGGSFVNYPEAYALLMSAKKRQQIIESLPDLAVDRMVLPGIDRELDFYELAILTRGIQSKMFSMDNIGHLGVGADADIAIYDMIPGQVDPGTEHEKLKKAFSATSCTIKRGNVVVQDGEIVATPAGRTYWVNAAGCVKGEVQEAAMKDIKNNFRRYYTVGIANYMVEDDYLPHPVEITTEVN</sequence>
<dbReference type="Proteomes" id="UP000006622">
    <property type="component" value="Chromosome"/>
</dbReference>
<dbReference type="InterPro" id="IPR011059">
    <property type="entry name" value="Metal-dep_hydrolase_composite"/>
</dbReference>
<keyword evidence="3" id="KW-1185">Reference proteome</keyword>
<dbReference type="FunFam" id="2.30.40.10:FF:000064">
    <property type="entry name" value="Formylmethanofuran dehydrogenase subunit A"/>
    <property type="match status" value="1"/>
</dbReference>
<protein>
    <submittedName>
        <fullName evidence="2">Formylmethanofuran dehydrogenase subunit A</fullName>
    </submittedName>
</protein>
<dbReference type="HOGENOM" id="CLU_035587_0_0_2"/>
<dbReference type="AlphaFoldDB" id="F7XNI6"/>
<dbReference type="PANTHER" id="PTHR11647">
    <property type="entry name" value="HYDRANTOINASE/DIHYDROPYRIMIDINASE FAMILY MEMBER"/>
    <property type="match status" value="1"/>
</dbReference>
<dbReference type="InterPro" id="IPR050378">
    <property type="entry name" value="Metallo-dep_Hydrolases_sf"/>
</dbReference>
<evidence type="ECO:0000313" key="3">
    <source>
        <dbReference type="Proteomes" id="UP000006622"/>
    </source>
</evidence>
<dbReference type="InterPro" id="IPR012027">
    <property type="entry name" value="Formylmethanofuran_DH_asu"/>
</dbReference>
<dbReference type="GO" id="GO:0016810">
    <property type="term" value="F:hydrolase activity, acting on carbon-nitrogen (but not peptide) bonds"/>
    <property type="evidence" value="ECO:0007669"/>
    <property type="project" value="InterPro"/>
</dbReference>
<dbReference type="Gene3D" id="2.30.40.10">
    <property type="entry name" value="Urease, subunit C, domain 1"/>
    <property type="match status" value="2"/>
</dbReference>